<dbReference type="Proteomes" id="UP000262954">
    <property type="component" value="Unassembled WGS sequence"/>
</dbReference>
<dbReference type="InterPro" id="IPR029063">
    <property type="entry name" value="SAM-dependent_MTases_sf"/>
</dbReference>
<dbReference type="InterPro" id="IPR001091">
    <property type="entry name" value="RM_Methyltransferase"/>
</dbReference>
<protein>
    <recommendedName>
        <fullName evidence="4">DNA methylase N-4/N-6 domain-containing protein</fullName>
    </recommendedName>
</protein>
<dbReference type="GO" id="GO:0008170">
    <property type="term" value="F:N-methyltransferase activity"/>
    <property type="evidence" value="ECO:0007669"/>
    <property type="project" value="InterPro"/>
</dbReference>
<feature type="domain" description="DNA methylase N-4/N-6" evidence="4">
    <location>
        <begin position="271"/>
        <end position="487"/>
    </location>
</feature>
<dbReference type="EMBL" id="DNWC01000094">
    <property type="protein sequence ID" value="HBJ08801.1"/>
    <property type="molecule type" value="Genomic_DNA"/>
</dbReference>
<dbReference type="AlphaFoldDB" id="A0A354M2R2"/>
<keyword evidence="3" id="KW-0808">Transferase</keyword>
<dbReference type="InterPro" id="IPR002941">
    <property type="entry name" value="DNA_methylase_N4/N6"/>
</dbReference>
<dbReference type="GO" id="GO:0003677">
    <property type="term" value="F:DNA binding"/>
    <property type="evidence" value="ECO:0007669"/>
    <property type="project" value="InterPro"/>
</dbReference>
<evidence type="ECO:0000256" key="1">
    <source>
        <dbReference type="ARBA" id="ARBA00006594"/>
    </source>
</evidence>
<dbReference type="PROSITE" id="PS00092">
    <property type="entry name" value="N6_MTASE"/>
    <property type="match status" value="1"/>
</dbReference>
<organism evidence="5 6">
    <name type="scientific">Coprobacter fastidiosus</name>
    <dbReference type="NCBI Taxonomy" id="1099853"/>
    <lineage>
        <taxon>Bacteria</taxon>
        <taxon>Pseudomonadati</taxon>
        <taxon>Bacteroidota</taxon>
        <taxon>Bacteroidia</taxon>
        <taxon>Bacteroidales</taxon>
        <taxon>Barnesiellaceae</taxon>
        <taxon>Coprobacter</taxon>
    </lineage>
</organism>
<dbReference type="InterPro" id="IPR002052">
    <property type="entry name" value="DNA_methylase_N6_adenine_CS"/>
</dbReference>
<dbReference type="Gene3D" id="3.40.50.150">
    <property type="entry name" value="Vaccinia Virus protein VP39"/>
    <property type="match status" value="2"/>
</dbReference>
<evidence type="ECO:0000259" key="4">
    <source>
        <dbReference type="Pfam" id="PF01555"/>
    </source>
</evidence>
<gene>
    <name evidence="5" type="ORF">DDY73_07315</name>
</gene>
<dbReference type="GO" id="GO:0032259">
    <property type="term" value="P:methylation"/>
    <property type="evidence" value="ECO:0007669"/>
    <property type="project" value="UniProtKB-KW"/>
</dbReference>
<dbReference type="SUPFAM" id="SSF53335">
    <property type="entry name" value="S-adenosyl-L-methionine-dependent methyltransferases"/>
    <property type="match status" value="2"/>
</dbReference>
<proteinExistence type="inferred from homology"/>
<keyword evidence="2" id="KW-0489">Methyltransferase</keyword>
<comment type="similarity">
    <text evidence="1">Belongs to the N(4)/N(6)-methyltransferase family.</text>
</comment>
<dbReference type="PRINTS" id="PR00508">
    <property type="entry name" value="S21N4MTFRASE"/>
</dbReference>
<evidence type="ECO:0000256" key="2">
    <source>
        <dbReference type="ARBA" id="ARBA00022603"/>
    </source>
</evidence>
<accession>A0A354M2R2</accession>
<name>A0A354M2R2_9BACT</name>
<reference evidence="5 6" key="1">
    <citation type="journal article" date="2018" name="Nat. Biotechnol.">
        <title>A standardized bacterial taxonomy based on genome phylogeny substantially revises the tree of life.</title>
        <authorList>
            <person name="Parks D.H."/>
            <person name="Chuvochina M."/>
            <person name="Waite D.W."/>
            <person name="Rinke C."/>
            <person name="Skarshewski A."/>
            <person name="Chaumeil P.A."/>
            <person name="Hugenholtz P."/>
        </authorList>
    </citation>
    <scope>NUCLEOTIDE SEQUENCE [LARGE SCALE GENOMIC DNA]</scope>
    <source>
        <strain evidence="5">UBA11482</strain>
    </source>
</reference>
<comment type="caution">
    <text evidence="5">The sequence shown here is derived from an EMBL/GenBank/DDBJ whole genome shotgun (WGS) entry which is preliminary data.</text>
</comment>
<evidence type="ECO:0000313" key="5">
    <source>
        <dbReference type="EMBL" id="HBJ08801.1"/>
    </source>
</evidence>
<dbReference type="Pfam" id="PF01555">
    <property type="entry name" value="N6_N4_Mtase"/>
    <property type="match status" value="1"/>
</dbReference>
<evidence type="ECO:0000256" key="3">
    <source>
        <dbReference type="ARBA" id="ARBA00022679"/>
    </source>
</evidence>
<sequence length="578" mass="66424">MASDFAKANLTVISDTQLKNLTDSYDAIILNTSFEVNDIGKTSNEAQILEFVNQTIKTIDIAKNLLKDGGLLFVYGLTNYLAYFGEYLDKLNNQEKVDYHYLFKYWIACEFGVSATENSIPTSHIGLLMYLKSKSKKSVTPFNLNTKFVRIPYKNCIHCGQNTKDWGGKKHLLNPLGTAISDVWHFIEFPVKDANKLPKPVIDRILLLLSEGNEVLAVEQTTESLNLPKQEENISIFEPQKQIDHLDTVVHSDCIAYLKNLKEKYPQGSFDLAFADPPYNLAKNYSTYKDDKEDQKYINWCNEWLGGMCDNLKPGGSLLVLNIPKWAIHHFTFLNKRLLFKNWIVWDALSTPAGKLLPAHYSLLYFVKEGGIPTVNIDKLQYIDSRDYCLRAKCVKERKDSGDDKKELLSDIWQDVYRIKHKKDRDHHPCQLPTKLMERIIELFTNEGDVIFDPFGGAGTSAIATKLLGRHYVITELDKNYVEIAKKNISKVVPDLMGNLYYQRESVSNAPKPTNLAKNQFEKKYINLCIKKEKVLNSEDLKNEHSELFTLLSDYSGDFNKLQTFVKRQMEYLNQKEL</sequence>
<evidence type="ECO:0000313" key="6">
    <source>
        <dbReference type="Proteomes" id="UP000262954"/>
    </source>
</evidence>